<keyword evidence="13" id="KW-0406">Ion transport</keyword>
<dbReference type="InterPro" id="IPR036412">
    <property type="entry name" value="HAD-like_sf"/>
</dbReference>
<dbReference type="NCBIfam" id="TIGR01525">
    <property type="entry name" value="ATPase-IB_hvy"/>
    <property type="match status" value="1"/>
</dbReference>
<feature type="region of interest" description="Disordered" evidence="16">
    <location>
        <begin position="624"/>
        <end position="644"/>
    </location>
</feature>
<dbReference type="SUPFAM" id="SSF81665">
    <property type="entry name" value="Calcium ATPase, transmembrane domain M"/>
    <property type="match status" value="1"/>
</dbReference>
<feature type="compositionally biased region" description="Polar residues" evidence="16">
    <location>
        <begin position="633"/>
        <end position="644"/>
    </location>
</feature>
<evidence type="ECO:0000256" key="15">
    <source>
        <dbReference type="RuleBase" id="RU362081"/>
    </source>
</evidence>
<dbReference type="InterPro" id="IPR001757">
    <property type="entry name" value="P_typ_ATPase"/>
</dbReference>
<dbReference type="PROSITE" id="PS00154">
    <property type="entry name" value="ATPASE_E1_E2"/>
    <property type="match status" value="1"/>
</dbReference>
<dbReference type="CDD" id="cd00371">
    <property type="entry name" value="HMA"/>
    <property type="match status" value="2"/>
</dbReference>
<dbReference type="Pfam" id="PF00122">
    <property type="entry name" value="E1-E2_ATPase"/>
    <property type="match status" value="1"/>
</dbReference>
<evidence type="ECO:0000256" key="4">
    <source>
        <dbReference type="ARBA" id="ARBA00022692"/>
    </source>
</evidence>
<dbReference type="Gene3D" id="2.70.150.10">
    <property type="entry name" value="Calcium-transporting ATPase, cytoplasmic transduction domain A"/>
    <property type="match status" value="1"/>
</dbReference>
<feature type="region of interest" description="Disordered" evidence="16">
    <location>
        <begin position="566"/>
        <end position="590"/>
    </location>
</feature>
<dbReference type="SUPFAM" id="SSF55008">
    <property type="entry name" value="HMA, heavy metal-associated domain"/>
    <property type="match status" value="3"/>
</dbReference>
<accession>A0A4S4M492</accession>
<dbReference type="Proteomes" id="UP000310158">
    <property type="component" value="Unassembled WGS sequence"/>
</dbReference>
<dbReference type="OrthoDB" id="432719at2759"/>
<dbReference type="Gene3D" id="3.40.50.1000">
    <property type="entry name" value="HAD superfamily/HAD-like"/>
    <property type="match status" value="1"/>
</dbReference>
<dbReference type="SFLD" id="SFLDF00027">
    <property type="entry name" value="p-type_atpase"/>
    <property type="match status" value="1"/>
</dbReference>
<dbReference type="InterPro" id="IPR023298">
    <property type="entry name" value="ATPase_P-typ_TM_dom_sf"/>
</dbReference>
<feature type="transmembrane region" description="Helical" evidence="15">
    <location>
        <begin position="405"/>
        <end position="428"/>
    </location>
</feature>
<dbReference type="InterPro" id="IPR044492">
    <property type="entry name" value="P_typ_ATPase_HD_dom"/>
</dbReference>
<dbReference type="FunFam" id="3.30.70.100:FF:000001">
    <property type="entry name" value="ATPase copper transporting beta"/>
    <property type="match status" value="2"/>
</dbReference>
<dbReference type="InterPro" id="IPR018303">
    <property type="entry name" value="ATPase_P-typ_P_site"/>
</dbReference>
<reference evidence="18 19" key="1">
    <citation type="submission" date="2019-02" db="EMBL/GenBank/DDBJ databases">
        <title>Genome sequencing of the rare red list fungi Bondarzewia mesenterica.</title>
        <authorList>
            <person name="Buettner E."/>
            <person name="Kellner H."/>
        </authorList>
    </citation>
    <scope>NUCLEOTIDE SEQUENCE [LARGE SCALE GENOMIC DNA]</scope>
    <source>
        <strain evidence="18 19">DSM 108281</strain>
    </source>
</reference>
<comment type="similarity">
    <text evidence="2 15">Belongs to the cation transport ATPase (P-type) (TC 3.A.3) family. Type IB subfamily.</text>
</comment>
<comment type="subcellular location">
    <subcellularLocation>
        <location evidence="1">Endomembrane system</location>
        <topology evidence="1">Multi-pass membrane protein</topology>
    </subcellularLocation>
    <subcellularLocation>
        <location evidence="15">Membrane</location>
    </subcellularLocation>
</comment>
<dbReference type="InterPro" id="IPR017969">
    <property type="entry name" value="Heavy-metal-associated_CS"/>
</dbReference>
<feature type="transmembrane region" description="Helical" evidence="15">
    <location>
        <begin position="434"/>
        <end position="453"/>
    </location>
</feature>
<dbReference type="InterPro" id="IPR059000">
    <property type="entry name" value="ATPase_P-type_domA"/>
</dbReference>
<dbReference type="PROSITE" id="PS01047">
    <property type="entry name" value="HMA_1"/>
    <property type="match status" value="2"/>
</dbReference>
<dbReference type="InterPro" id="IPR023299">
    <property type="entry name" value="ATPase_P-typ_cyto_dom_N"/>
</dbReference>
<dbReference type="GO" id="GO:0005507">
    <property type="term" value="F:copper ion binding"/>
    <property type="evidence" value="ECO:0007669"/>
    <property type="project" value="InterPro"/>
</dbReference>
<dbReference type="GO" id="GO:0055070">
    <property type="term" value="P:copper ion homeostasis"/>
    <property type="evidence" value="ECO:0007669"/>
    <property type="project" value="TreeGrafter"/>
</dbReference>
<dbReference type="EMBL" id="SGPL01000036">
    <property type="protein sequence ID" value="THH19785.1"/>
    <property type="molecule type" value="Genomic_DNA"/>
</dbReference>
<dbReference type="PRINTS" id="PR00119">
    <property type="entry name" value="CATATPASE"/>
</dbReference>
<dbReference type="GO" id="GO:0005524">
    <property type="term" value="F:ATP binding"/>
    <property type="evidence" value="ECO:0007669"/>
    <property type="project" value="UniProtKB-UniRule"/>
</dbReference>
<evidence type="ECO:0000256" key="5">
    <source>
        <dbReference type="ARBA" id="ARBA00022723"/>
    </source>
</evidence>
<keyword evidence="8 15" id="KW-0067">ATP-binding</keyword>
<evidence type="ECO:0000256" key="2">
    <source>
        <dbReference type="ARBA" id="ARBA00006024"/>
    </source>
</evidence>
<evidence type="ECO:0000256" key="6">
    <source>
        <dbReference type="ARBA" id="ARBA00022737"/>
    </source>
</evidence>
<feature type="transmembrane region" description="Helical" evidence="15">
    <location>
        <begin position="748"/>
        <end position="776"/>
    </location>
</feature>
<dbReference type="InterPro" id="IPR006122">
    <property type="entry name" value="HMA_Cu_ion-bd"/>
</dbReference>
<evidence type="ECO:0000313" key="18">
    <source>
        <dbReference type="EMBL" id="THH19785.1"/>
    </source>
</evidence>
<dbReference type="SFLD" id="SFLDS00003">
    <property type="entry name" value="Haloacid_Dehalogenase"/>
    <property type="match status" value="1"/>
</dbReference>
<dbReference type="InterPro" id="IPR023214">
    <property type="entry name" value="HAD_sf"/>
</dbReference>
<feature type="transmembrane region" description="Helical" evidence="15">
    <location>
        <begin position="485"/>
        <end position="507"/>
    </location>
</feature>
<keyword evidence="19" id="KW-1185">Reference proteome</keyword>
<dbReference type="PANTHER" id="PTHR43520:SF32">
    <property type="entry name" value="COPPER RESISTANCE P-TYPE ATPASE (EUROFUNG)"/>
    <property type="match status" value="1"/>
</dbReference>
<feature type="transmembrane region" description="Helical" evidence="15">
    <location>
        <begin position="1089"/>
        <end position="1110"/>
    </location>
</feature>
<gene>
    <name evidence="18" type="ORF">EW146_g1467</name>
</gene>
<dbReference type="Pfam" id="PF00702">
    <property type="entry name" value="Hydrolase"/>
    <property type="match status" value="1"/>
</dbReference>
<keyword evidence="12" id="KW-0186">Copper</keyword>
<evidence type="ECO:0000256" key="7">
    <source>
        <dbReference type="ARBA" id="ARBA00022741"/>
    </source>
</evidence>
<comment type="caution">
    <text evidence="18">The sequence shown here is derived from an EMBL/GenBank/DDBJ whole genome shotgun (WGS) entry which is preliminary data.</text>
</comment>
<dbReference type="NCBIfam" id="TIGR00003">
    <property type="entry name" value="copper ion binding protein"/>
    <property type="match status" value="1"/>
</dbReference>
<dbReference type="GO" id="GO:0043682">
    <property type="term" value="F:P-type divalent copper transporter activity"/>
    <property type="evidence" value="ECO:0007669"/>
    <property type="project" value="TreeGrafter"/>
</dbReference>
<dbReference type="SFLD" id="SFLDG00002">
    <property type="entry name" value="C1.7:_P-type_atpase_like"/>
    <property type="match status" value="1"/>
</dbReference>
<name>A0A4S4M492_9AGAM</name>
<evidence type="ECO:0000313" key="19">
    <source>
        <dbReference type="Proteomes" id="UP000310158"/>
    </source>
</evidence>
<feature type="transmembrane region" description="Helical" evidence="15">
    <location>
        <begin position="519"/>
        <end position="538"/>
    </location>
</feature>
<feature type="transmembrane region" description="Helical" evidence="15">
    <location>
        <begin position="705"/>
        <end position="728"/>
    </location>
</feature>
<keyword evidence="5 15" id="KW-0479">Metal-binding</keyword>
<feature type="domain" description="HMA" evidence="17">
    <location>
        <begin position="222"/>
        <end position="287"/>
    </location>
</feature>
<evidence type="ECO:0000256" key="10">
    <source>
        <dbReference type="ARBA" id="ARBA00022967"/>
    </source>
</evidence>
<sequence length="1146" mass="123305">MVTLLNSCVHTIHETLKSLSPPPTDIQVSIVSQSVTIHHSKDLYPQAIKDALEDAGFDIPSTPIAGSSRYPDELLSPASFLTGKRRKHVDQCSMCQHQVEGHRDNIGEEDYFPGHFIFSDNPSTEKPQAASDRGEGQYQLILSVGGMTCASCTGTITQALSELPGVTNVVVSLLSNSATATLDRKGLAEKVVEVVEDIGYEADIASLEGIRAQEPAKVEGPYHLSLSVGGMTCASCSSTITRLVSELQDVSDVTVSLLGNSASVDIQRKELAAKIVEVIEDAGYEATVISITPVKATPNGEANEDTAFRTVSLQVEGMFCQHCPEKVMAALQQFGSEVVVEKPLTDRQDPILRLTYRPSPPLFSIRTIIDAISSTKSPPFNVSIYKSPSIEERARYMQYRERRHLLFQLVFSVIVAIPTFIIGIVYMSLVPNGFNGRLFFLATPVMFYSAGTFHRRSLKEIRALWRRGSRTPIWKRFVRFGSMNLLVSSGVSVAYFASIALLALAASTSPSPDGHGDNTTYFDSVVLLTMFLLFGRYLEAYSKSHTADAITSLGKLRPVEADLLVPHSATDPPERFRDSDDDIEKGSPASESVISIAKPGFKVQRMGVELLEVGDVVRVQGGSTPPADGTIVSGESTFDESSLTGESRPIKKVVGDQVFLGTINNSQVVDVRVDAIGGETMLDQVVRVVRDGQTKRAPIERLADILTGYFVPLVTLFAISTWVIWLALGVSGTLPRDYLDKDVGGWPVWSLEFAIAVFVVACPCGIGLAAPTALLVGSGLAAKYGILARGGGEAFQEAAQLDTIIFDKTGTLTQGGEPRVTDAEHLTEGASLSKEVVLGIAAEVESASTHPLAIAIRHYCDENGAIPSLGSAFEETPGRGLKAFFEARKCTAIIGNEKWMEEHAVGLRGETARRLESWKAQGKSIVLLALRNEGTDVDARAGAQPFVLAAAFAISDPLRPNAAAVIARLQSQGLATWMISGDNQTTAKAVAKMVGIPESNVIAGVLPHEKAQKVRWLQESGPKKRLSKWHGVLRKRLNERCIVAMVGDGINDAPALASADVAIAIGSGSNLLTLVDLSRTVFRRVKFNFLWACLYNMAALPIAAGVIYPAGHARLNPVWGSLAMALSSVSVVCSSLALKLYSPPKA</sequence>
<dbReference type="InterPro" id="IPR027256">
    <property type="entry name" value="P-typ_ATPase_IB"/>
</dbReference>
<keyword evidence="7 15" id="KW-0547">Nucleotide-binding</keyword>
<feature type="domain" description="HMA" evidence="17">
    <location>
        <begin position="138"/>
        <end position="203"/>
    </location>
</feature>
<dbReference type="Pfam" id="PF00403">
    <property type="entry name" value="HMA"/>
    <property type="match status" value="2"/>
</dbReference>
<keyword evidence="10" id="KW-1278">Translocase</keyword>
<dbReference type="PANTHER" id="PTHR43520">
    <property type="entry name" value="ATP7, ISOFORM B"/>
    <property type="match status" value="1"/>
</dbReference>
<keyword evidence="11 15" id="KW-1133">Transmembrane helix</keyword>
<dbReference type="InterPro" id="IPR008250">
    <property type="entry name" value="ATPase_P-typ_transduc_dom_A_sf"/>
</dbReference>
<evidence type="ECO:0000256" key="14">
    <source>
        <dbReference type="ARBA" id="ARBA00023136"/>
    </source>
</evidence>
<keyword evidence="14 15" id="KW-0472">Membrane</keyword>
<dbReference type="GO" id="GO:0016887">
    <property type="term" value="F:ATP hydrolysis activity"/>
    <property type="evidence" value="ECO:0007669"/>
    <property type="project" value="InterPro"/>
</dbReference>
<organism evidence="18 19">
    <name type="scientific">Bondarzewia mesenterica</name>
    <dbReference type="NCBI Taxonomy" id="1095465"/>
    <lineage>
        <taxon>Eukaryota</taxon>
        <taxon>Fungi</taxon>
        <taxon>Dikarya</taxon>
        <taxon>Basidiomycota</taxon>
        <taxon>Agaricomycotina</taxon>
        <taxon>Agaricomycetes</taxon>
        <taxon>Russulales</taxon>
        <taxon>Bondarzewiaceae</taxon>
        <taxon>Bondarzewia</taxon>
    </lineage>
</organism>
<evidence type="ECO:0000256" key="11">
    <source>
        <dbReference type="ARBA" id="ARBA00022989"/>
    </source>
</evidence>
<keyword evidence="6" id="KW-0677">Repeat</keyword>
<dbReference type="AlphaFoldDB" id="A0A4S4M492"/>
<dbReference type="SUPFAM" id="SSF81653">
    <property type="entry name" value="Calcium ATPase, transduction domain A"/>
    <property type="match status" value="1"/>
</dbReference>
<evidence type="ECO:0000256" key="12">
    <source>
        <dbReference type="ARBA" id="ARBA00023008"/>
    </source>
</evidence>
<protein>
    <recommendedName>
        <fullName evidence="17">HMA domain-containing protein</fullName>
    </recommendedName>
</protein>
<evidence type="ECO:0000259" key="17">
    <source>
        <dbReference type="PROSITE" id="PS50846"/>
    </source>
</evidence>
<evidence type="ECO:0000256" key="9">
    <source>
        <dbReference type="ARBA" id="ARBA00022842"/>
    </source>
</evidence>
<dbReference type="NCBIfam" id="TIGR01494">
    <property type="entry name" value="ATPase_P-type"/>
    <property type="match status" value="1"/>
</dbReference>
<evidence type="ECO:0000256" key="8">
    <source>
        <dbReference type="ARBA" id="ARBA00022840"/>
    </source>
</evidence>
<keyword evidence="9" id="KW-0460">Magnesium</keyword>
<dbReference type="Gene3D" id="3.30.70.100">
    <property type="match status" value="3"/>
</dbReference>
<dbReference type="Gene3D" id="3.40.1110.10">
    <property type="entry name" value="Calcium-transporting ATPase, cytoplasmic domain N"/>
    <property type="match status" value="1"/>
</dbReference>
<dbReference type="InterPro" id="IPR036163">
    <property type="entry name" value="HMA_dom_sf"/>
</dbReference>
<evidence type="ECO:0000256" key="16">
    <source>
        <dbReference type="SAM" id="MobiDB-lite"/>
    </source>
</evidence>
<dbReference type="SUPFAM" id="SSF56784">
    <property type="entry name" value="HAD-like"/>
    <property type="match status" value="1"/>
</dbReference>
<evidence type="ECO:0000256" key="1">
    <source>
        <dbReference type="ARBA" id="ARBA00004127"/>
    </source>
</evidence>
<proteinExistence type="inferred from homology"/>
<feature type="transmembrane region" description="Helical" evidence="15">
    <location>
        <begin position="1122"/>
        <end position="1141"/>
    </location>
</feature>
<dbReference type="PROSITE" id="PS50846">
    <property type="entry name" value="HMA_2"/>
    <property type="match status" value="2"/>
</dbReference>
<dbReference type="InterPro" id="IPR006121">
    <property type="entry name" value="HMA_dom"/>
</dbReference>
<keyword evidence="4 15" id="KW-0812">Transmembrane</keyword>
<keyword evidence="3" id="KW-0813">Transport</keyword>
<dbReference type="GO" id="GO:0016020">
    <property type="term" value="C:membrane"/>
    <property type="evidence" value="ECO:0007669"/>
    <property type="project" value="UniProtKB-SubCell"/>
</dbReference>
<dbReference type="CDD" id="cd02094">
    <property type="entry name" value="P-type_ATPase_Cu-like"/>
    <property type="match status" value="1"/>
</dbReference>
<evidence type="ECO:0000256" key="3">
    <source>
        <dbReference type="ARBA" id="ARBA00022448"/>
    </source>
</evidence>
<evidence type="ECO:0000256" key="13">
    <source>
        <dbReference type="ARBA" id="ARBA00023065"/>
    </source>
</evidence>